<dbReference type="EMBL" id="BOMW01000043">
    <property type="protein sequence ID" value="GIF06902.1"/>
    <property type="molecule type" value="Genomic_DNA"/>
</dbReference>
<evidence type="ECO:0000256" key="1">
    <source>
        <dbReference type="ARBA" id="ARBA00006484"/>
    </source>
</evidence>
<dbReference type="AlphaFoldDB" id="A0A919N9R7"/>
<dbReference type="InterPro" id="IPR036527">
    <property type="entry name" value="SCP2_sterol-bd_dom_sf"/>
</dbReference>
<evidence type="ECO:0000313" key="5">
    <source>
        <dbReference type="EMBL" id="GIF06902.1"/>
    </source>
</evidence>
<comment type="similarity">
    <text evidence="1">Belongs to the short-chain dehydrogenases/reductases (SDR) family.</text>
</comment>
<sequence length="113" mass="12115">MTDATVTPQMVFDQMPSRFLPEAAGKTRATVQIELSGEQGGVWTVRIAEGRCAVHSGAADKPDVVMSATAEDYVKIRIGRLDPIKAAMPGGALTIKGSYGVAIKFAKMFRRDT</sequence>
<name>A0A919N9R7_9ACTN</name>
<organism evidence="5 6">
    <name type="scientific">Actinoplanes siamensis</name>
    <dbReference type="NCBI Taxonomy" id="1223317"/>
    <lineage>
        <taxon>Bacteria</taxon>
        <taxon>Bacillati</taxon>
        <taxon>Actinomycetota</taxon>
        <taxon>Actinomycetes</taxon>
        <taxon>Micromonosporales</taxon>
        <taxon>Micromonosporaceae</taxon>
        <taxon>Actinoplanes</taxon>
    </lineage>
</organism>
<comment type="caution">
    <text evidence="5">The sequence shown here is derived from an EMBL/GenBank/DDBJ whole genome shotgun (WGS) entry which is preliminary data.</text>
</comment>
<evidence type="ECO:0000256" key="3">
    <source>
        <dbReference type="ARBA" id="ARBA00023002"/>
    </source>
</evidence>
<feature type="domain" description="SCP2" evidence="4">
    <location>
        <begin position="21"/>
        <end position="109"/>
    </location>
</feature>
<dbReference type="InterPro" id="IPR003033">
    <property type="entry name" value="SCP2_sterol-bd_dom"/>
</dbReference>
<dbReference type="PANTHER" id="PTHR42808">
    <property type="entry name" value="HYDROXYSTEROID DEHYDROGENASE-LIKE PROTEIN 2"/>
    <property type="match status" value="1"/>
</dbReference>
<dbReference type="RefSeq" id="WP_203682331.1">
    <property type="nucleotide sequence ID" value="NZ_BOMW01000043.1"/>
</dbReference>
<dbReference type="GO" id="GO:0016491">
    <property type="term" value="F:oxidoreductase activity"/>
    <property type="evidence" value="ECO:0007669"/>
    <property type="project" value="UniProtKB-KW"/>
</dbReference>
<dbReference type="PANTHER" id="PTHR42808:SF3">
    <property type="entry name" value="HYDROXYSTEROID DEHYDROGENASE-LIKE PROTEIN 2"/>
    <property type="match status" value="1"/>
</dbReference>
<dbReference type="Proteomes" id="UP000629619">
    <property type="component" value="Unassembled WGS sequence"/>
</dbReference>
<dbReference type="Pfam" id="PF02036">
    <property type="entry name" value="SCP2"/>
    <property type="match status" value="1"/>
</dbReference>
<gene>
    <name evidence="5" type="ORF">Asi03nite_44400</name>
</gene>
<evidence type="ECO:0000313" key="6">
    <source>
        <dbReference type="Proteomes" id="UP000629619"/>
    </source>
</evidence>
<keyword evidence="2" id="KW-0521">NADP</keyword>
<proteinExistence type="inferred from homology"/>
<evidence type="ECO:0000256" key="2">
    <source>
        <dbReference type="ARBA" id="ARBA00022857"/>
    </source>
</evidence>
<evidence type="ECO:0000259" key="4">
    <source>
        <dbReference type="Pfam" id="PF02036"/>
    </source>
</evidence>
<dbReference type="Gene3D" id="3.30.1050.10">
    <property type="entry name" value="SCP2 sterol-binding domain"/>
    <property type="match status" value="1"/>
</dbReference>
<accession>A0A919N9R7</accession>
<reference evidence="5" key="1">
    <citation type="submission" date="2021-01" db="EMBL/GenBank/DDBJ databases">
        <title>Whole genome shotgun sequence of Actinoplanes siamensis NBRC 109076.</title>
        <authorList>
            <person name="Komaki H."/>
            <person name="Tamura T."/>
        </authorList>
    </citation>
    <scope>NUCLEOTIDE SEQUENCE</scope>
    <source>
        <strain evidence="5">NBRC 109076</strain>
    </source>
</reference>
<protein>
    <recommendedName>
        <fullName evidence="4">SCP2 domain-containing protein</fullName>
    </recommendedName>
</protein>
<keyword evidence="6" id="KW-1185">Reference proteome</keyword>
<dbReference type="SUPFAM" id="SSF55718">
    <property type="entry name" value="SCP-like"/>
    <property type="match status" value="1"/>
</dbReference>
<keyword evidence="3" id="KW-0560">Oxidoreductase</keyword>
<dbReference type="InterPro" id="IPR051935">
    <property type="entry name" value="HSDL2"/>
</dbReference>